<comment type="caution">
    <text evidence="1">The sequence shown here is derived from an EMBL/GenBank/DDBJ whole genome shotgun (WGS) entry which is preliminary data.</text>
</comment>
<name>A0ABW6BJN3_9SPHI</name>
<dbReference type="RefSeq" id="WP_320184945.1">
    <property type="nucleotide sequence ID" value="NZ_CP138332.1"/>
</dbReference>
<proteinExistence type="predicted"/>
<evidence type="ECO:0008006" key="3">
    <source>
        <dbReference type="Google" id="ProtNLM"/>
    </source>
</evidence>
<evidence type="ECO:0000313" key="1">
    <source>
        <dbReference type="EMBL" id="MFD2968788.1"/>
    </source>
</evidence>
<gene>
    <name evidence="1" type="ORF">ACFS7Y_15425</name>
</gene>
<keyword evidence="2" id="KW-1185">Reference proteome</keyword>
<dbReference type="Proteomes" id="UP001597525">
    <property type="component" value="Unassembled WGS sequence"/>
</dbReference>
<organism evidence="1 2">
    <name type="scientific">Sphingobacterium bambusae</name>
    <dbReference type="NCBI Taxonomy" id="662858"/>
    <lineage>
        <taxon>Bacteria</taxon>
        <taxon>Pseudomonadati</taxon>
        <taxon>Bacteroidota</taxon>
        <taxon>Sphingobacteriia</taxon>
        <taxon>Sphingobacteriales</taxon>
        <taxon>Sphingobacteriaceae</taxon>
        <taxon>Sphingobacterium</taxon>
    </lineage>
</organism>
<protein>
    <recommendedName>
        <fullName evidence="3">N-acetyltransferase</fullName>
    </recommendedName>
</protein>
<evidence type="ECO:0000313" key="2">
    <source>
        <dbReference type="Proteomes" id="UP001597525"/>
    </source>
</evidence>
<reference evidence="2" key="1">
    <citation type="journal article" date="2019" name="Int. J. Syst. Evol. Microbiol.">
        <title>The Global Catalogue of Microorganisms (GCM) 10K type strain sequencing project: providing services to taxonomists for standard genome sequencing and annotation.</title>
        <authorList>
            <consortium name="The Broad Institute Genomics Platform"/>
            <consortium name="The Broad Institute Genome Sequencing Center for Infectious Disease"/>
            <person name="Wu L."/>
            <person name="Ma J."/>
        </authorList>
    </citation>
    <scope>NUCLEOTIDE SEQUENCE [LARGE SCALE GENOMIC DNA]</scope>
    <source>
        <strain evidence="2">KCTC 22814</strain>
    </source>
</reference>
<dbReference type="EMBL" id="JBHUPB010000010">
    <property type="protein sequence ID" value="MFD2968788.1"/>
    <property type="molecule type" value="Genomic_DNA"/>
</dbReference>
<sequence>MENYSIKILEKNELLKLAQFVVNQNANHHSEFIRELEREARIAKLLLEEVRFSPNSRHYVAENSTNQEIVGCIRLLKWDNAQKLPLQQDFAVDVDEILKDRLYVDVWHIGRFAIAHGIRSIGVFKALMLSVIGPISSGDESLTFAECDEKLLKVLNLLEIRTTIVGKPKFYLGSRTYPISISKKTLKDFFQKNMDSIGPNICEWY</sequence>
<accession>A0ABW6BJN3</accession>
<dbReference type="InterPro" id="IPR016181">
    <property type="entry name" value="Acyl_CoA_acyltransferase"/>
</dbReference>
<dbReference type="Gene3D" id="3.40.630.30">
    <property type="match status" value="1"/>
</dbReference>
<dbReference type="SUPFAM" id="SSF55729">
    <property type="entry name" value="Acyl-CoA N-acyltransferases (Nat)"/>
    <property type="match status" value="1"/>
</dbReference>